<feature type="domain" description="Ig-like" evidence="12">
    <location>
        <begin position="218"/>
        <end position="302"/>
    </location>
</feature>
<protein>
    <submittedName>
        <fullName evidence="14">Vascular cell adhesion protein 1</fullName>
    </submittedName>
</protein>
<evidence type="ECO:0000256" key="6">
    <source>
        <dbReference type="ARBA" id="ARBA00023136"/>
    </source>
</evidence>
<dbReference type="Pfam" id="PF07679">
    <property type="entry name" value="I-set"/>
    <property type="match status" value="1"/>
</dbReference>
<dbReference type="InterPro" id="IPR013098">
    <property type="entry name" value="Ig_I-set"/>
</dbReference>
<dbReference type="Gene3D" id="2.60.40.10">
    <property type="entry name" value="Immunoglobulins"/>
    <property type="match status" value="7"/>
</dbReference>
<dbReference type="RefSeq" id="XP_030062928.1">
    <property type="nucleotide sequence ID" value="XM_030207068.1"/>
</dbReference>
<dbReference type="PANTHER" id="PTHR46013:SF7">
    <property type="entry name" value="IG-LIKE DOMAIN-CONTAINING PROTEIN"/>
    <property type="match status" value="1"/>
</dbReference>
<dbReference type="GeneID" id="115472705"/>
<keyword evidence="7" id="KW-1015">Disulfide bond</keyword>
<feature type="chain" id="PRO_5028328064" evidence="11">
    <location>
        <begin position="21"/>
        <end position="714"/>
    </location>
</feature>
<dbReference type="PRINTS" id="PR01474">
    <property type="entry name" value="VCAM1"/>
</dbReference>
<dbReference type="CDD" id="cd00096">
    <property type="entry name" value="Ig"/>
    <property type="match status" value="1"/>
</dbReference>
<dbReference type="Pfam" id="PF05790">
    <property type="entry name" value="C2-set"/>
    <property type="match status" value="1"/>
</dbReference>
<evidence type="ECO:0000256" key="5">
    <source>
        <dbReference type="ARBA" id="ARBA00022989"/>
    </source>
</evidence>
<proteinExistence type="predicted"/>
<dbReference type="CTD" id="7412"/>
<keyword evidence="4" id="KW-0677">Repeat</keyword>
<dbReference type="Pfam" id="PF13927">
    <property type="entry name" value="Ig_3"/>
    <property type="match status" value="5"/>
</dbReference>
<dbReference type="GO" id="GO:0098609">
    <property type="term" value="P:cell-cell adhesion"/>
    <property type="evidence" value="ECO:0007669"/>
    <property type="project" value="InterPro"/>
</dbReference>
<dbReference type="GO" id="GO:0005886">
    <property type="term" value="C:plasma membrane"/>
    <property type="evidence" value="ECO:0007669"/>
    <property type="project" value="UniProtKB-SubCell"/>
</dbReference>
<dbReference type="FunFam" id="2.60.40.10:FF:000032">
    <property type="entry name" value="palladin isoform X1"/>
    <property type="match status" value="1"/>
</dbReference>
<dbReference type="InterPro" id="IPR003989">
    <property type="entry name" value="VCAM-1"/>
</dbReference>
<feature type="signal peptide" evidence="11">
    <location>
        <begin position="1"/>
        <end position="20"/>
    </location>
</feature>
<dbReference type="SUPFAM" id="SSF48726">
    <property type="entry name" value="Immunoglobulin"/>
    <property type="match status" value="7"/>
</dbReference>
<feature type="domain" description="Ig-like" evidence="12">
    <location>
        <begin position="484"/>
        <end position="568"/>
    </location>
</feature>
<comment type="subcellular location">
    <subcellularLocation>
        <location evidence="1">Cell membrane</location>
        <topology evidence="1">Single-pass type I membrane protein</topology>
    </subcellularLocation>
</comment>
<reference evidence="14" key="1">
    <citation type="submission" date="2025-08" db="UniProtKB">
        <authorList>
            <consortium name="RefSeq"/>
        </authorList>
    </citation>
    <scope>IDENTIFICATION</scope>
</reference>
<keyword evidence="5 10" id="KW-1133">Transmembrane helix</keyword>
<dbReference type="PROSITE" id="PS50835">
    <property type="entry name" value="IG_LIKE"/>
    <property type="match status" value="6"/>
</dbReference>
<dbReference type="InterPro" id="IPR036179">
    <property type="entry name" value="Ig-like_dom_sf"/>
</dbReference>
<keyword evidence="6 10" id="KW-0472">Membrane</keyword>
<dbReference type="InterPro" id="IPR003599">
    <property type="entry name" value="Ig_sub"/>
</dbReference>
<keyword evidence="8" id="KW-0325">Glycoprotein</keyword>
<evidence type="ECO:0000256" key="7">
    <source>
        <dbReference type="ARBA" id="ARBA00023157"/>
    </source>
</evidence>
<feature type="transmembrane region" description="Helical" evidence="10">
    <location>
        <begin position="670"/>
        <end position="693"/>
    </location>
</feature>
<keyword evidence="2" id="KW-1003">Cell membrane</keyword>
<feature type="domain" description="Ig-like" evidence="12">
    <location>
        <begin position="27"/>
        <end position="107"/>
    </location>
</feature>
<dbReference type="PANTHER" id="PTHR46013">
    <property type="entry name" value="VASCULAR CELL ADHESION MOLECULE 1"/>
    <property type="match status" value="1"/>
</dbReference>
<dbReference type="AlphaFoldDB" id="A0A6P7YD06"/>
<evidence type="ECO:0000256" key="8">
    <source>
        <dbReference type="ARBA" id="ARBA00023180"/>
    </source>
</evidence>
<dbReference type="KEGG" id="muo:115472705"/>
<dbReference type="OrthoDB" id="10045578at2759"/>
<evidence type="ECO:0000256" key="11">
    <source>
        <dbReference type="SAM" id="SignalP"/>
    </source>
</evidence>
<keyword evidence="3 10" id="KW-0812">Transmembrane</keyword>
<evidence type="ECO:0000313" key="13">
    <source>
        <dbReference type="Proteomes" id="UP000515156"/>
    </source>
</evidence>
<dbReference type="SMART" id="SM00409">
    <property type="entry name" value="IG"/>
    <property type="match status" value="6"/>
</dbReference>
<keyword evidence="9" id="KW-0393">Immunoglobulin domain</keyword>
<dbReference type="SMART" id="SM00408">
    <property type="entry name" value="IGc2"/>
    <property type="match status" value="6"/>
</dbReference>
<dbReference type="InterPro" id="IPR003598">
    <property type="entry name" value="Ig_sub2"/>
</dbReference>
<accession>A0A6P7YD06</accession>
<feature type="domain" description="Ig-like" evidence="12">
    <location>
        <begin position="396"/>
        <end position="463"/>
    </location>
</feature>
<evidence type="ECO:0000256" key="3">
    <source>
        <dbReference type="ARBA" id="ARBA00022692"/>
    </source>
</evidence>
<evidence type="ECO:0000256" key="4">
    <source>
        <dbReference type="ARBA" id="ARBA00022737"/>
    </source>
</evidence>
<dbReference type="InterPro" id="IPR007110">
    <property type="entry name" value="Ig-like_dom"/>
</dbReference>
<keyword evidence="11" id="KW-0732">Signal</keyword>
<dbReference type="InParanoid" id="A0A6P7YD06"/>
<dbReference type="FunCoup" id="A0A6P7YD06">
    <property type="interactions" value="489"/>
</dbReference>
<dbReference type="Proteomes" id="UP000515156">
    <property type="component" value="Chromosome 6"/>
</dbReference>
<dbReference type="InterPro" id="IPR008424">
    <property type="entry name" value="Ig_C2-set"/>
</dbReference>
<gene>
    <name evidence="14" type="primary">VCAM1</name>
</gene>
<keyword evidence="13" id="KW-1185">Reference proteome</keyword>
<evidence type="ECO:0000256" key="9">
    <source>
        <dbReference type="ARBA" id="ARBA00023319"/>
    </source>
</evidence>
<feature type="domain" description="Ig-like" evidence="12">
    <location>
        <begin position="307"/>
        <end position="393"/>
    </location>
</feature>
<evidence type="ECO:0000256" key="10">
    <source>
        <dbReference type="SAM" id="Phobius"/>
    </source>
</evidence>
<evidence type="ECO:0000313" key="14">
    <source>
        <dbReference type="RefSeq" id="XP_030062928.1"/>
    </source>
</evidence>
<evidence type="ECO:0000256" key="2">
    <source>
        <dbReference type="ARBA" id="ARBA00022475"/>
    </source>
</evidence>
<evidence type="ECO:0000256" key="1">
    <source>
        <dbReference type="ARBA" id="ARBA00004251"/>
    </source>
</evidence>
<name>A0A6P7YD06_9AMPH</name>
<evidence type="ECO:0000259" key="12">
    <source>
        <dbReference type="PROSITE" id="PS50835"/>
    </source>
</evidence>
<sequence>MAGALLTLTLLLHLLMTVLAFEIELLPAVPKFTAHFGHPLVLTCKATGCDAPRFTWRTEMDYPLAAQSQTQGSLSNLTMEHVGFQNERLYICTAMCTGFPSKQKRITIEIYSFPSDPVITTSAALVAGTASLITCTVPDVFPSDLLEVQLMKDGQILELLPYDSDRNLKNKSLTIEFNPTPEDNGKEFICLAKLSFDDQKKEPQQRQSKKKINVNYAPQNATIMVTPSSTVREGESLTLSCTAQGNPPARITWTKQSADKILQVLEGNDSITIPSAEFSDSGLYVCEARNAAGSTTVQTEVSVQGEPKIPHLAIFPSTTVKEGDNITIQCFAEGNPAAKITLRKKSEEGETVLQGARGTVHIPDVQPRDAGVYECEAENTFGTKKTSESLLVEFGPITEIFAQPSTTVKEGAAVNFTCTSSGNPAPEVSWKKYSASGTSHFISEEATLMLKDVKVGDSGLYECEGINQHGKDRRVVEFVVQVPPRETSLTVLPFETVKEGDTVVISCRSAGVPSPRIILRKKTEDEDTVLESEDGTYTIQGVQEEHAGTYKCEATNQLGQQSRTIKLNVKVPPRNTTVFVSPSGKVTEGDNVTITCRTYCNPPPLIVLKKVFPKHETIQSSSNGTFILCGVTKNDTGTYIIDVSNDVGNDTEVIQISVLEKMEDPNFNSLGITLVCMLSLAVATAAIAGVVVYKFKQARLKGFYSLVDALKMRV</sequence>
<feature type="domain" description="Ig-like" evidence="12">
    <location>
        <begin position="573"/>
        <end position="657"/>
    </location>
</feature>
<dbReference type="InterPro" id="IPR013783">
    <property type="entry name" value="Ig-like_fold"/>
</dbReference>
<organism evidence="13 14">
    <name type="scientific">Microcaecilia unicolor</name>
    <dbReference type="NCBI Taxonomy" id="1415580"/>
    <lineage>
        <taxon>Eukaryota</taxon>
        <taxon>Metazoa</taxon>
        <taxon>Chordata</taxon>
        <taxon>Craniata</taxon>
        <taxon>Vertebrata</taxon>
        <taxon>Euteleostomi</taxon>
        <taxon>Amphibia</taxon>
        <taxon>Gymnophiona</taxon>
        <taxon>Siphonopidae</taxon>
        <taxon>Microcaecilia</taxon>
    </lineage>
</organism>